<dbReference type="InterPro" id="IPR018181">
    <property type="entry name" value="Heat_shock_70_CS"/>
</dbReference>
<dbReference type="GO" id="GO:0005524">
    <property type="term" value="F:ATP binding"/>
    <property type="evidence" value="ECO:0007669"/>
    <property type="project" value="UniProtKB-KW"/>
</dbReference>
<evidence type="ECO:0000256" key="2">
    <source>
        <dbReference type="ARBA" id="ARBA00022741"/>
    </source>
</evidence>
<evidence type="ECO:0000256" key="3">
    <source>
        <dbReference type="ARBA" id="ARBA00022840"/>
    </source>
</evidence>
<accession>A0A336M4Y7</accession>
<dbReference type="OMA" id="HIGTTHI"/>
<dbReference type="PRINTS" id="PR00301">
    <property type="entry name" value="HEATSHOCK70"/>
</dbReference>
<organism evidence="4">
    <name type="scientific">Culicoides sonorensis</name>
    <name type="common">Biting midge</name>
    <dbReference type="NCBI Taxonomy" id="179676"/>
    <lineage>
        <taxon>Eukaryota</taxon>
        <taxon>Metazoa</taxon>
        <taxon>Ecdysozoa</taxon>
        <taxon>Arthropoda</taxon>
        <taxon>Hexapoda</taxon>
        <taxon>Insecta</taxon>
        <taxon>Pterygota</taxon>
        <taxon>Neoptera</taxon>
        <taxon>Endopterygota</taxon>
        <taxon>Diptera</taxon>
        <taxon>Nematocera</taxon>
        <taxon>Chironomoidea</taxon>
        <taxon>Ceratopogonidae</taxon>
        <taxon>Ceratopogoninae</taxon>
        <taxon>Culicoides</taxon>
        <taxon>Monoculicoides</taxon>
    </lineage>
</organism>
<comment type="similarity">
    <text evidence="1">Belongs to the heat shock protein 70 family.</text>
</comment>
<dbReference type="FunFam" id="3.90.640.10:FF:000010">
    <property type="entry name" value="heat shock 70 kDa protein 14"/>
    <property type="match status" value="1"/>
</dbReference>
<dbReference type="Pfam" id="PF00012">
    <property type="entry name" value="HSP70"/>
    <property type="match status" value="1"/>
</dbReference>
<dbReference type="Gene3D" id="3.90.640.10">
    <property type="entry name" value="Actin, Chain A, domain 4"/>
    <property type="match status" value="1"/>
</dbReference>
<gene>
    <name evidence="4" type="primary">CSON012224</name>
</gene>
<evidence type="ECO:0000313" key="4">
    <source>
        <dbReference type="EMBL" id="SSX25342.1"/>
    </source>
</evidence>
<dbReference type="PROSITE" id="PS01036">
    <property type="entry name" value="HSP70_3"/>
    <property type="match status" value="1"/>
</dbReference>
<name>A0A336M4Y7_CULSO</name>
<dbReference type="GO" id="GO:0140662">
    <property type="term" value="F:ATP-dependent protein folding chaperone"/>
    <property type="evidence" value="ECO:0007669"/>
    <property type="project" value="InterPro"/>
</dbReference>
<sequence length="229" mass="25858">MENKPVIGIHIGTTHIAVATIRNGILDMISNDQGKKRTPFYVAFNESEQLIGQSALDQAEANPQNTIYANNRKNLGGKDIDQRMANHFIEEFKIEFNHEIGRDKHELHHLKMQCKRMKGVLSNASEAKFEVEGTDLTATMTRERFEELLDDLFQKTIDLVGKTLKDSGIGKKEIDEIILTGGCTRIPRIQELLSKFFNGKELKTSIDPDQCVARGAAKQAEILQKKLHK</sequence>
<dbReference type="FunFam" id="3.30.420.40:FF:000028">
    <property type="entry name" value="heat shock 70 kDa protein-like"/>
    <property type="match status" value="1"/>
</dbReference>
<dbReference type="InterPro" id="IPR043129">
    <property type="entry name" value="ATPase_NBD"/>
</dbReference>
<dbReference type="SUPFAM" id="SSF53067">
    <property type="entry name" value="Actin-like ATPase domain"/>
    <property type="match status" value="2"/>
</dbReference>
<dbReference type="VEuPathDB" id="VectorBase:CSON012224"/>
<keyword evidence="2" id="KW-0547">Nucleotide-binding</keyword>
<evidence type="ECO:0000256" key="1">
    <source>
        <dbReference type="ARBA" id="ARBA00007381"/>
    </source>
</evidence>
<reference evidence="4" key="1">
    <citation type="submission" date="2018-07" db="EMBL/GenBank/DDBJ databases">
        <authorList>
            <person name="Quirk P.G."/>
            <person name="Krulwich T.A."/>
        </authorList>
    </citation>
    <scope>NUCLEOTIDE SEQUENCE</scope>
</reference>
<dbReference type="InterPro" id="IPR013126">
    <property type="entry name" value="Hsp_70_fam"/>
</dbReference>
<protein>
    <submittedName>
        <fullName evidence="4">CSON012224 protein</fullName>
    </submittedName>
</protein>
<dbReference type="Gene3D" id="3.30.420.40">
    <property type="match status" value="3"/>
</dbReference>
<proteinExistence type="inferred from homology"/>
<dbReference type="EMBL" id="UFQT01000563">
    <property type="protein sequence ID" value="SSX25342.1"/>
    <property type="molecule type" value="Genomic_DNA"/>
</dbReference>
<dbReference type="AlphaFoldDB" id="A0A336M4Y7"/>
<keyword evidence="3" id="KW-0067">ATP-binding</keyword>
<dbReference type="PANTHER" id="PTHR19375">
    <property type="entry name" value="HEAT SHOCK PROTEIN 70KDA"/>
    <property type="match status" value="1"/>
</dbReference>